<evidence type="ECO:0000313" key="2">
    <source>
        <dbReference type="Proteomes" id="UP000248925"/>
    </source>
</evidence>
<dbReference type="CDD" id="cd02219">
    <property type="entry name" value="cupin_YjlB-like"/>
    <property type="match status" value="1"/>
</dbReference>
<proteinExistence type="predicted"/>
<dbReference type="InterPro" id="IPR047121">
    <property type="entry name" value="YjiB-like"/>
</dbReference>
<gene>
    <name evidence="1" type="ORF">CPY51_27665</name>
</gene>
<dbReference type="AlphaFoldDB" id="A0A2W4CDI6"/>
<name>A0A2W4CDI6_9HYPH</name>
<dbReference type="InterPro" id="IPR014500">
    <property type="entry name" value="UCP019307_cupin"/>
</dbReference>
<reference evidence="1 2" key="1">
    <citation type="journal article" date="2018" name="Sci. Rep.">
        <title>Rhizobium tumorigenes sp. nov., a novel plant tumorigenic bacterium isolated from cane gall tumors on thornless blackberry.</title>
        <authorList>
            <person name="Kuzmanovi N."/>
            <person name="Smalla K."/>
            <person name="Gronow S."/>
            <person name="PuBawska J."/>
        </authorList>
    </citation>
    <scope>NUCLEOTIDE SEQUENCE [LARGE SCALE GENOMIC DNA]</scope>
    <source>
        <strain evidence="1 2">CCBAU 85046</strain>
    </source>
</reference>
<evidence type="ECO:0000313" key="1">
    <source>
        <dbReference type="EMBL" id="PZM08855.1"/>
    </source>
</evidence>
<accession>A0A2W4CDI6</accession>
<dbReference type="SUPFAM" id="SSF51182">
    <property type="entry name" value="RmlC-like cupins"/>
    <property type="match status" value="1"/>
</dbReference>
<organism evidence="1 2">
    <name type="scientific">Rhizobium tubonense</name>
    <dbReference type="NCBI Taxonomy" id="484088"/>
    <lineage>
        <taxon>Bacteria</taxon>
        <taxon>Pseudomonadati</taxon>
        <taxon>Pseudomonadota</taxon>
        <taxon>Alphaproteobacteria</taxon>
        <taxon>Hyphomicrobiales</taxon>
        <taxon>Rhizobiaceae</taxon>
        <taxon>Rhizobium/Agrobacterium group</taxon>
        <taxon>Rhizobium</taxon>
    </lineage>
</organism>
<dbReference type="OrthoDB" id="9791759at2"/>
<dbReference type="PIRSF" id="PIRSF019307">
    <property type="entry name" value="UCP019307"/>
    <property type="match status" value="1"/>
</dbReference>
<comment type="caution">
    <text evidence="1">The sequence shown here is derived from an EMBL/GenBank/DDBJ whole genome shotgun (WGS) entry which is preliminary data.</text>
</comment>
<protein>
    <submittedName>
        <fullName evidence="1">Cupin</fullName>
    </submittedName>
</protein>
<dbReference type="Proteomes" id="UP000248925">
    <property type="component" value="Unassembled WGS sequence"/>
</dbReference>
<dbReference type="EMBL" id="PCDP01000065">
    <property type="protein sequence ID" value="PZM08855.1"/>
    <property type="molecule type" value="Genomic_DNA"/>
</dbReference>
<dbReference type="InterPro" id="IPR011051">
    <property type="entry name" value="RmlC_Cupin_sf"/>
</dbReference>
<sequence length="164" mass="17914">MGPKELLFAPSEWVPNNQRLSVLIYSLASTKLELSAKGFERLFKANEWVGIWRNGVFTYQHYHVHAHEVLAVARGNAKLLIGGPTGREIDVSSGDCLVLPSGTGHCNLGSSPDFLVVGGYPPKQHADIQRGPVSDRQLADIASVALPKTDPIYGRDGPLVHLWH</sequence>
<dbReference type="Gene3D" id="2.60.120.10">
    <property type="entry name" value="Jelly Rolls"/>
    <property type="match status" value="1"/>
</dbReference>
<dbReference type="PANTHER" id="PTHR36448">
    <property type="entry name" value="BLR7373 PROTEIN"/>
    <property type="match status" value="1"/>
</dbReference>
<dbReference type="PANTHER" id="PTHR36448:SF2">
    <property type="entry name" value="CUPIN TYPE-1 DOMAIN-CONTAINING PROTEIN"/>
    <property type="match status" value="1"/>
</dbReference>
<dbReference type="InterPro" id="IPR014710">
    <property type="entry name" value="RmlC-like_jellyroll"/>
</dbReference>
<keyword evidence="2" id="KW-1185">Reference proteome</keyword>